<organism evidence="2 3">
    <name type="scientific">Gossypium barbadense</name>
    <name type="common">Sea Island cotton</name>
    <name type="synonym">Hibiscus barbadensis</name>
    <dbReference type="NCBI Taxonomy" id="3634"/>
    <lineage>
        <taxon>Eukaryota</taxon>
        <taxon>Viridiplantae</taxon>
        <taxon>Streptophyta</taxon>
        <taxon>Embryophyta</taxon>
        <taxon>Tracheophyta</taxon>
        <taxon>Spermatophyta</taxon>
        <taxon>Magnoliopsida</taxon>
        <taxon>eudicotyledons</taxon>
        <taxon>Gunneridae</taxon>
        <taxon>Pentapetalae</taxon>
        <taxon>rosids</taxon>
        <taxon>malvids</taxon>
        <taxon>Malvales</taxon>
        <taxon>Malvaceae</taxon>
        <taxon>Malvoideae</taxon>
        <taxon>Gossypium</taxon>
    </lineage>
</organism>
<evidence type="ECO:0000313" key="2">
    <source>
        <dbReference type="EMBL" id="PPR83885.1"/>
    </source>
</evidence>
<dbReference type="Proteomes" id="UP000239757">
    <property type="component" value="Unassembled WGS sequence"/>
</dbReference>
<dbReference type="GO" id="GO:0004523">
    <property type="term" value="F:RNA-DNA hybrid ribonuclease activity"/>
    <property type="evidence" value="ECO:0007669"/>
    <property type="project" value="InterPro"/>
</dbReference>
<protein>
    <recommendedName>
        <fullName evidence="1">RNase H type-1 domain-containing protein</fullName>
    </recommendedName>
</protein>
<dbReference type="CDD" id="cd06222">
    <property type="entry name" value="RNase_H_like"/>
    <property type="match status" value="1"/>
</dbReference>
<evidence type="ECO:0000259" key="1">
    <source>
        <dbReference type="Pfam" id="PF13456"/>
    </source>
</evidence>
<evidence type="ECO:0000313" key="3">
    <source>
        <dbReference type="Proteomes" id="UP000239757"/>
    </source>
</evidence>
<gene>
    <name evidence="2" type="ORF">GOBAR_AA36833</name>
</gene>
<dbReference type="OrthoDB" id="1002604at2759"/>
<dbReference type="PANTHER" id="PTHR47723:SF24">
    <property type="entry name" value="RNASE H TYPE-1 DOMAIN-CONTAINING PROTEIN"/>
    <property type="match status" value="1"/>
</dbReference>
<name>A0A2P5VYK2_GOSBA</name>
<dbReference type="EMBL" id="KZ670119">
    <property type="protein sequence ID" value="PPR83885.1"/>
    <property type="molecule type" value="Genomic_DNA"/>
</dbReference>
<dbReference type="InterPro" id="IPR053151">
    <property type="entry name" value="RNase_H-like"/>
</dbReference>
<dbReference type="InterPro" id="IPR044730">
    <property type="entry name" value="RNase_H-like_dom_plant"/>
</dbReference>
<dbReference type="AlphaFoldDB" id="A0A2P5VYK2"/>
<proteinExistence type="predicted"/>
<feature type="domain" description="RNase H type-1" evidence="1">
    <location>
        <begin position="78"/>
        <end position="141"/>
    </location>
</feature>
<dbReference type="Pfam" id="PF13456">
    <property type="entry name" value="RVT_3"/>
    <property type="match status" value="1"/>
</dbReference>
<dbReference type="InterPro" id="IPR002156">
    <property type="entry name" value="RNaseH_domain"/>
</dbReference>
<dbReference type="GO" id="GO:0003676">
    <property type="term" value="F:nucleic acid binding"/>
    <property type="evidence" value="ECO:0007669"/>
    <property type="project" value="InterPro"/>
</dbReference>
<dbReference type="PANTHER" id="PTHR47723">
    <property type="entry name" value="OS05G0353850 PROTEIN"/>
    <property type="match status" value="1"/>
</dbReference>
<sequence length="196" mass="22019">MLGFGVESFRSAKNLTIPLVTHECQATDKWDCNFARGTWNVIIPDEKHCLSDLKKNLAANFSLSSSWRPPSNRWIKVNSDGSDVLEAGISATGGVLRDAHSKWILGFMRKTGSAIVFQVEARALLEGIRIAWEKGFRRISFRNINRQQDAVADGMTKLGRISYSDFIICYNPPSEVVPYIEQQKTRIANSMMHEPG</sequence>
<accession>A0A2P5VYK2</accession>
<dbReference type="InterPro" id="IPR036397">
    <property type="entry name" value="RNaseH_sf"/>
</dbReference>
<dbReference type="Gene3D" id="3.30.420.10">
    <property type="entry name" value="Ribonuclease H-like superfamily/Ribonuclease H"/>
    <property type="match status" value="1"/>
</dbReference>
<reference evidence="2 3" key="1">
    <citation type="submission" date="2015-01" db="EMBL/GenBank/DDBJ databases">
        <title>Genome of allotetraploid Gossypium barbadense reveals genomic plasticity and fiber elongation in cotton evolution.</title>
        <authorList>
            <person name="Chen X."/>
            <person name="Liu X."/>
            <person name="Zhao B."/>
            <person name="Zheng H."/>
            <person name="Hu Y."/>
            <person name="Lu G."/>
            <person name="Yang C."/>
            <person name="Chen J."/>
            <person name="Shan C."/>
            <person name="Zhang L."/>
            <person name="Zhou Y."/>
            <person name="Wang L."/>
            <person name="Guo W."/>
            <person name="Bai Y."/>
            <person name="Ruan J."/>
            <person name="Shangguan X."/>
            <person name="Mao Y."/>
            <person name="Jiang J."/>
            <person name="Zhu Y."/>
            <person name="Lei J."/>
            <person name="Kang H."/>
            <person name="Chen S."/>
            <person name="He X."/>
            <person name="Wang R."/>
            <person name="Wang Y."/>
            <person name="Chen J."/>
            <person name="Wang L."/>
            <person name="Yu S."/>
            <person name="Wang B."/>
            <person name="Wei J."/>
            <person name="Song S."/>
            <person name="Lu X."/>
            <person name="Gao Z."/>
            <person name="Gu W."/>
            <person name="Deng X."/>
            <person name="Ma D."/>
            <person name="Wang S."/>
            <person name="Liang W."/>
            <person name="Fang L."/>
            <person name="Cai C."/>
            <person name="Zhu X."/>
            <person name="Zhou B."/>
            <person name="Zhang Y."/>
            <person name="Chen Z."/>
            <person name="Xu S."/>
            <person name="Zhu R."/>
            <person name="Wang S."/>
            <person name="Zhang T."/>
            <person name="Zhao G."/>
        </authorList>
    </citation>
    <scope>NUCLEOTIDE SEQUENCE [LARGE SCALE GENOMIC DNA]</scope>
    <source>
        <strain evidence="3">cv. Xinhai21</strain>
        <tissue evidence="2">Leaf</tissue>
    </source>
</reference>